<evidence type="ECO:0000313" key="5">
    <source>
        <dbReference type="EMBL" id="KAF1954261.1"/>
    </source>
</evidence>
<proteinExistence type="inferred from homology"/>
<evidence type="ECO:0000313" key="6">
    <source>
        <dbReference type="Proteomes" id="UP000800035"/>
    </source>
</evidence>
<dbReference type="AlphaFoldDB" id="A0A6A5TNN6"/>
<dbReference type="PANTHER" id="PTHR43167:SF1">
    <property type="entry name" value="PUTATIVE (AFU_ORTHOLOGUE AFUA_6G01830)-RELATED"/>
    <property type="match status" value="1"/>
</dbReference>
<sequence length="215" mass="23801">MSTKQEYKIDSASCAPVAELYKTDPAAGAKAANELMRDKFIAFDQDKADFVYQLILAKGAKYIVEDETSDGVSTIYLALAVAEVERVHGGEKGKIVTTEHEKDNCETAREYWKECRVEVESHIDLRQGDCVKTFAQDVDMIDFLLLDCKFYGDIVMQKGAAAFPNKDSVATCRVSYAQSPASEIEARAIAIIDSTNDLDTRNPALLEVLRDPNEA</sequence>
<comment type="similarity">
    <text evidence="4">Belongs to the class I-like SAM-binding methyltransferase superfamily. Cation-dependent O-methyltransferase family.</text>
</comment>
<dbReference type="GO" id="GO:0008171">
    <property type="term" value="F:O-methyltransferase activity"/>
    <property type="evidence" value="ECO:0007669"/>
    <property type="project" value="InterPro"/>
</dbReference>
<keyword evidence="3" id="KW-0949">S-adenosyl-L-methionine</keyword>
<name>A0A6A5TNN6_9PLEO</name>
<organism evidence="5 6">
    <name type="scientific">Byssothecium circinans</name>
    <dbReference type="NCBI Taxonomy" id="147558"/>
    <lineage>
        <taxon>Eukaryota</taxon>
        <taxon>Fungi</taxon>
        <taxon>Dikarya</taxon>
        <taxon>Ascomycota</taxon>
        <taxon>Pezizomycotina</taxon>
        <taxon>Dothideomycetes</taxon>
        <taxon>Pleosporomycetidae</taxon>
        <taxon>Pleosporales</taxon>
        <taxon>Massarineae</taxon>
        <taxon>Massarinaceae</taxon>
        <taxon>Byssothecium</taxon>
    </lineage>
</organism>
<dbReference type="SUPFAM" id="SSF53335">
    <property type="entry name" value="S-adenosyl-L-methionine-dependent methyltransferases"/>
    <property type="match status" value="1"/>
</dbReference>
<keyword evidence="2" id="KW-0808">Transferase</keyword>
<evidence type="ECO:0000256" key="4">
    <source>
        <dbReference type="ARBA" id="ARBA00023453"/>
    </source>
</evidence>
<dbReference type="InterPro" id="IPR002935">
    <property type="entry name" value="SAM_O-MeTrfase"/>
</dbReference>
<dbReference type="GO" id="GO:0032259">
    <property type="term" value="P:methylation"/>
    <property type="evidence" value="ECO:0007669"/>
    <property type="project" value="UniProtKB-KW"/>
</dbReference>
<evidence type="ECO:0000256" key="3">
    <source>
        <dbReference type="ARBA" id="ARBA00022691"/>
    </source>
</evidence>
<dbReference type="OrthoDB" id="4863010at2759"/>
<dbReference type="Proteomes" id="UP000800035">
    <property type="component" value="Unassembled WGS sequence"/>
</dbReference>
<dbReference type="Pfam" id="PF01596">
    <property type="entry name" value="Methyltransf_3"/>
    <property type="match status" value="1"/>
</dbReference>
<dbReference type="EMBL" id="ML977000">
    <property type="protein sequence ID" value="KAF1954261.1"/>
    <property type="molecule type" value="Genomic_DNA"/>
</dbReference>
<protein>
    <submittedName>
        <fullName evidence="5">Uncharacterized protein</fullName>
    </submittedName>
</protein>
<keyword evidence="1" id="KW-0489">Methyltransferase</keyword>
<evidence type="ECO:0000256" key="1">
    <source>
        <dbReference type="ARBA" id="ARBA00022603"/>
    </source>
</evidence>
<gene>
    <name evidence="5" type="ORF">CC80DRAFT_506668</name>
</gene>
<keyword evidence="6" id="KW-1185">Reference proteome</keyword>
<dbReference type="InterPro" id="IPR029063">
    <property type="entry name" value="SAM-dependent_MTases_sf"/>
</dbReference>
<evidence type="ECO:0000256" key="2">
    <source>
        <dbReference type="ARBA" id="ARBA00022679"/>
    </source>
</evidence>
<dbReference type="PANTHER" id="PTHR43167">
    <property type="entry name" value="PUTATIVE (AFU_ORTHOLOGUE AFUA_6G01830)-RELATED"/>
    <property type="match status" value="1"/>
</dbReference>
<accession>A0A6A5TNN6</accession>
<reference evidence="5" key="1">
    <citation type="journal article" date="2020" name="Stud. Mycol.">
        <title>101 Dothideomycetes genomes: a test case for predicting lifestyles and emergence of pathogens.</title>
        <authorList>
            <person name="Haridas S."/>
            <person name="Albert R."/>
            <person name="Binder M."/>
            <person name="Bloem J."/>
            <person name="Labutti K."/>
            <person name="Salamov A."/>
            <person name="Andreopoulos B."/>
            <person name="Baker S."/>
            <person name="Barry K."/>
            <person name="Bills G."/>
            <person name="Bluhm B."/>
            <person name="Cannon C."/>
            <person name="Castanera R."/>
            <person name="Culley D."/>
            <person name="Daum C."/>
            <person name="Ezra D."/>
            <person name="Gonzalez J."/>
            <person name="Henrissat B."/>
            <person name="Kuo A."/>
            <person name="Liang C."/>
            <person name="Lipzen A."/>
            <person name="Lutzoni F."/>
            <person name="Magnuson J."/>
            <person name="Mondo S."/>
            <person name="Nolan M."/>
            <person name="Ohm R."/>
            <person name="Pangilinan J."/>
            <person name="Park H.-J."/>
            <person name="Ramirez L."/>
            <person name="Alfaro M."/>
            <person name="Sun H."/>
            <person name="Tritt A."/>
            <person name="Yoshinaga Y."/>
            <person name="Zwiers L.-H."/>
            <person name="Turgeon B."/>
            <person name="Goodwin S."/>
            <person name="Spatafora J."/>
            <person name="Crous P."/>
            <person name="Grigoriev I."/>
        </authorList>
    </citation>
    <scope>NUCLEOTIDE SEQUENCE</scope>
    <source>
        <strain evidence="5">CBS 675.92</strain>
    </source>
</reference>
<dbReference type="Gene3D" id="3.40.50.150">
    <property type="entry name" value="Vaccinia Virus protein VP39"/>
    <property type="match status" value="1"/>
</dbReference>